<dbReference type="PANTHER" id="PTHR18916">
    <property type="entry name" value="DYNACTIN 1-RELATED MICROTUBULE-BINDING"/>
    <property type="match status" value="1"/>
</dbReference>
<keyword evidence="3" id="KW-0493">Microtubule</keyword>
<evidence type="ECO:0000256" key="8">
    <source>
        <dbReference type="SAM" id="MobiDB-lite"/>
    </source>
</evidence>
<dbReference type="GO" id="GO:0051010">
    <property type="term" value="F:microtubule plus-end binding"/>
    <property type="evidence" value="ECO:0007669"/>
    <property type="project" value="TreeGrafter"/>
</dbReference>
<dbReference type="Pfam" id="PF01302">
    <property type="entry name" value="CAP_GLY"/>
    <property type="match status" value="2"/>
</dbReference>
<dbReference type="SMART" id="SM01052">
    <property type="entry name" value="CAP_GLY"/>
    <property type="match status" value="2"/>
</dbReference>
<feature type="domain" description="ENT" evidence="10">
    <location>
        <begin position="645"/>
        <end position="737"/>
    </location>
</feature>
<dbReference type="PROSITE" id="PS00845">
    <property type="entry name" value="CAP_GLY_1"/>
    <property type="match status" value="2"/>
</dbReference>
<feature type="compositionally biased region" description="Low complexity" evidence="8">
    <location>
        <begin position="267"/>
        <end position="312"/>
    </location>
</feature>
<dbReference type="InterPro" id="IPR005491">
    <property type="entry name" value="ENT_dom"/>
</dbReference>
<feature type="compositionally biased region" description="Basic and acidic residues" evidence="8">
    <location>
        <begin position="923"/>
        <end position="956"/>
    </location>
</feature>
<feature type="compositionally biased region" description="Low complexity" evidence="8">
    <location>
        <begin position="127"/>
        <end position="157"/>
    </location>
</feature>
<dbReference type="PROSITE" id="PS51138">
    <property type="entry name" value="ENT"/>
    <property type="match status" value="1"/>
</dbReference>
<keyword evidence="6" id="KW-0206">Cytoskeleton</keyword>
<name>A0A9F7R863_ICTPU</name>
<keyword evidence="2" id="KW-0963">Cytoplasm</keyword>
<dbReference type="GeneID" id="108255811"/>
<evidence type="ECO:0000259" key="10">
    <source>
        <dbReference type="PROSITE" id="PS51138"/>
    </source>
</evidence>
<dbReference type="RefSeq" id="XP_053530547.1">
    <property type="nucleotide sequence ID" value="XM_053674572.1"/>
</dbReference>
<dbReference type="GO" id="GO:0031116">
    <property type="term" value="P:positive regulation of microtubule polymerization"/>
    <property type="evidence" value="ECO:0007669"/>
    <property type="project" value="TreeGrafter"/>
</dbReference>
<evidence type="ECO:0000256" key="7">
    <source>
        <dbReference type="SAM" id="Coils"/>
    </source>
</evidence>
<dbReference type="GO" id="GO:0031122">
    <property type="term" value="P:cytoplasmic microtubule organization"/>
    <property type="evidence" value="ECO:0007669"/>
    <property type="project" value="TreeGrafter"/>
</dbReference>
<feature type="compositionally biased region" description="Polar residues" evidence="8">
    <location>
        <begin position="158"/>
        <end position="182"/>
    </location>
</feature>
<dbReference type="InterPro" id="IPR036859">
    <property type="entry name" value="CAP-Gly_dom_sf"/>
</dbReference>
<dbReference type="CTD" id="797680"/>
<evidence type="ECO:0000256" key="6">
    <source>
        <dbReference type="ARBA" id="ARBA00023212"/>
    </source>
</evidence>
<feature type="region of interest" description="Disordered" evidence="8">
    <location>
        <begin position="267"/>
        <end position="319"/>
    </location>
</feature>
<evidence type="ECO:0000256" key="4">
    <source>
        <dbReference type="ARBA" id="ARBA00022737"/>
    </source>
</evidence>
<feature type="region of interest" description="Disordered" evidence="8">
    <location>
        <begin position="1"/>
        <end position="53"/>
    </location>
</feature>
<dbReference type="InterPro" id="IPR032108">
    <property type="entry name" value="CLIP1_ZNF"/>
</dbReference>
<protein>
    <submittedName>
        <fullName evidence="12">CAP-Gly domain-containing linker protein 1 isoform X3</fullName>
    </submittedName>
</protein>
<feature type="compositionally biased region" description="Low complexity" evidence="8">
    <location>
        <begin position="16"/>
        <end position="34"/>
    </location>
</feature>
<feature type="coiled-coil region" evidence="7">
    <location>
        <begin position="328"/>
        <end position="464"/>
    </location>
</feature>
<dbReference type="Gene3D" id="2.30.30.190">
    <property type="entry name" value="CAP Gly-rich-like domain"/>
    <property type="match status" value="2"/>
</dbReference>
<feature type="domain" description="CAP-Gly" evidence="9">
    <location>
        <begin position="71"/>
        <end position="113"/>
    </location>
</feature>
<reference evidence="12" key="2">
    <citation type="submission" date="2025-08" db="UniProtKB">
        <authorList>
            <consortium name="RefSeq"/>
        </authorList>
    </citation>
    <scope>IDENTIFICATION</scope>
    <source>
        <tissue evidence="12">Blood</tissue>
    </source>
</reference>
<feature type="domain" description="CAP-Gly" evidence="9">
    <location>
        <begin position="213"/>
        <end position="255"/>
    </location>
</feature>
<feature type="region of interest" description="Disordered" evidence="8">
    <location>
        <begin position="112"/>
        <end position="189"/>
    </location>
</feature>
<evidence type="ECO:0000313" key="11">
    <source>
        <dbReference type="Proteomes" id="UP000221080"/>
    </source>
</evidence>
<dbReference type="GO" id="GO:0035371">
    <property type="term" value="C:microtubule plus-end"/>
    <property type="evidence" value="ECO:0007669"/>
    <property type="project" value="TreeGrafter"/>
</dbReference>
<feature type="region of interest" description="Disordered" evidence="8">
    <location>
        <begin position="918"/>
        <end position="956"/>
    </location>
</feature>
<comment type="subcellular location">
    <subcellularLocation>
        <location evidence="1">Cytoplasm</location>
        <location evidence="1">Cytoskeleton</location>
    </subcellularLocation>
</comment>
<keyword evidence="5 7" id="KW-0175">Coiled coil</keyword>
<feature type="region of interest" description="Disordered" evidence="8">
    <location>
        <begin position="1252"/>
        <end position="1284"/>
    </location>
</feature>
<feature type="coiled-coil region" evidence="7">
    <location>
        <begin position="565"/>
        <end position="592"/>
    </location>
</feature>
<dbReference type="Proteomes" id="UP000221080">
    <property type="component" value="Chromosome 22"/>
</dbReference>
<dbReference type="SUPFAM" id="SSF74924">
    <property type="entry name" value="Cap-Gly domain"/>
    <property type="match status" value="2"/>
</dbReference>
<feature type="compositionally biased region" description="Low complexity" evidence="8">
    <location>
        <begin position="1255"/>
        <end position="1274"/>
    </location>
</feature>
<dbReference type="InterPro" id="IPR000938">
    <property type="entry name" value="CAP-Gly_domain"/>
</dbReference>
<gene>
    <name evidence="12" type="primary">clip1a</name>
</gene>
<dbReference type="SUPFAM" id="SSF57997">
    <property type="entry name" value="Tropomyosin"/>
    <property type="match status" value="1"/>
</dbReference>
<proteinExistence type="predicted"/>
<dbReference type="GO" id="GO:0005634">
    <property type="term" value="C:nucleus"/>
    <property type="evidence" value="ECO:0007669"/>
    <property type="project" value="TreeGrafter"/>
</dbReference>
<reference evidence="11" key="1">
    <citation type="journal article" date="2016" name="Nat. Commun.">
        <title>The channel catfish genome sequence provides insights into the evolution of scale formation in teleosts.</title>
        <authorList>
            <person name="Liu Z."/>
            <person name="Liu S."/>
            <person name="Yao J."/>
            <person name="Bao L."/>
            <person name="Zhang J."/>
            <person name="Li Y."/>
            <person name="Jiang C."/>
            <person name="Sun L."/>
            <person name="Wang R."/>
            <person name="Zhang Y."/>
            <person name="Zhou T."/>
            <person name="Zeng Q."/>
            <person name="Fu Q."/>
            <person name="Gao S."/>
            <person name="Li N."/>
            <person name="Koren S."/>
            <person name="Jiang Y."/>
            <person name="Zimin A."/>
            <person name="Xu P."/>
            <person name="Phillippy A.M."/>
            <person name="Geng X."/>
            <person name="Song L."/>
            <person name="Sun F."/>
            <person name="Li C."/>
            <person name="Wang X."/>
            <person name="Chen A."/>
            <person name="Jin Y."/>
            <person name="Yuan Z."/>
            <person name="Yang Y."/>
            <person name="Tan S."/>
            <person name="Peatman E."/>
            <person name="Lu J."/>
            <person name="Qin Z."/>
            <person name="Dunham R."/>
            <person name="Li Z."/>
            <person name="Sonstegard T."/>
            <person name="Feng J."/>
            <person name="Danzmann R.G."/>
            <person name="Schroeder S."/>
            <person name="Scheffler B."/>
            <person name="Duke M.V."/>
            <person name="Ballard L."/>
            <person name="Kucuktas H."/>
            <person name="Kaltenboeck L."/>
            <person name="Liu H."/>
            <person name="Armbruster J."/>
            <person name="Xie Y."/>
            <person name="Kirby M.L."/>
            <person name="Tian Y."/>
            <person name="Flanagan M.E."/>
            <person name="Mu W."/>
            <person name="Waldbieser G.C."/>
        </authorList>
    </citation>
    <scope>NUCLEOTIDE SEQUENCE [LARGE SCALE GENOMIC DNA]</scope>
    <source>
        <strain evidence="11">SDA103</strain>
    </source>
</reference>
<keyword evidence="11" id="KW-1185">Reference proteome</keyword>
<sequence>MSTAKPSGLKAPSKISKPAGTGTTKTSPSTAAKAVPGDKASSENQDAAEEFKVGDRVWVNGNKAGCVQFLGETQFAPGQWAGIVLDEPIGKNDGSVAGVRYFQSEPLRGIFTRPSKLSRTEGEANGTTTAPASPTPSTTAPQTAPQTAPAAAPAASAETNKSTNPASNLTCSNSESVSNLSEAGSVKKGERELKMGDRVLVGGTKAGVVRFLGETDFAKGEWCGVELDEPLGKNDGAVAGTRYFQCQPKYGLFAPVHKVTRIGFPSTTPAKAKATARKVTTPAGLKRSPSASSISSMSSVASSVSGKPSRSGLLTETSSRYTRKISGTTALQEALKEKQQHIEQLLAERDLERAEVAKATSQVGEVEQELSILREGQEQYVAEMEAKMDQLRALVEAADRDKVELLNQLEEERRRVEDLQFRVEEACITKGDLETQTRREHALLKELEQSLLFEKTKAEKLQRELEDSRVATVSEKSRILELERDLALRDKEVAALRQHLEAGPGQGTSTGDPAAPVLQEELGLLRTQLSSQAASHQTALAALHTKLEAETVAHREALAQLQASSALLSKDNEQLHARLAEAEKENADAIELWQAKLASAVTSHQQAMEELKASPGSGTGDSGELVKLLETLERLKLQHKGQLEESLAKHTAEAKRWTQDVDELRKQLHAVTEEKERLVESLRTNLESAEDQHLVELEEALGKLHNAEVRVKELEEDNSKLGHQVEEKALEVQEQNALIQTLRSHQSQGDQDVQSLLARVEEAEREARVQEGKVTEVMSMLNSKQKELDGLQQNLASLQQTKSSLEQELSDLKQKVTASLDEQSASSQAVQKLQEALSKKEEQCASLSSESEKLKVQLSGLEAKLKSGEEKLEQLTKDKAKLEDNISELIKSSGDSSTQLTKMNEDLTQKERRLEELQNQLSEQKELIARSDESRSQEQARAKKEMNDANERHQEEVFSLREKIKQLEKNVEETQAKVHDAQASGEKALASALQNQAKELQGQVEAAQQQCRISEEKCQKLKEDLEELAPFKEKAQAAASAGHTAQALDKLTQEKLALQKEKLEAEALIQEFKNAKEGTQNQLDNLSKQNSEYQQELSKAKEQLGSEKKRISSLYKEIEELKKAACENTLAVEAVKQEKAKLAEDLSSSQKENDSQRKLKEQLTRLRSQMKDMEKRELALKNESDTEKSSLQQSIQKNSALILEKNKELETLRNEVSVLRSEISAASTLQRTVKSLESDKAQLQERMRALEKSLTAAQTSSPAAQASSPADTPTGSSALDKMREAKETAECQVEFLNSVIVELQRKNEDLKSKLEKMAEAALNGNTASEMDNHESLSEPQAKKKLPPRLFCDICDCFDLHDTEDCPTQEQLPDSPPHTTYHGSASEERPYCDICEVFGHWTESCNDDQTF</sequence>
<evidence type="ECO:0000259" key="9">
    <source>
        <dbReference type="PROSITE" id="PS50245"/>
    </source>
</evidence>
<dbReference type="FunFam" id="2.30.30.190:FF:000001">
    <property type="entry name" value="Putative CAP-Gly domain-containing linker protein 1"/>
    <property type="match status" value="1"/>
</dbReference>
<evidence type="ECO:0000256" key="2">
    <source>
        <dbReference type="ARBA" id="ARBA00022490"/>
    </source>
</evidence>
<keyword evidence="4" id="KW-0677">Repeat</keyword>
<dbReference type="Pfam" id="PF16641">
    <property type="entry name" value="CLIP1_ZNF"/>
    <property type="match status" value="2"/>
</dbReference>
<accession>A0A9F7R863</accession>
<evidence type="ECO:0000313" key="12">
    <source>
        <dbReference type="RefSeq" id="XP_053530547.1"/>
    </source>
</evidence>
<dbReference type="PROSITE" id="PS50245">
    <property type="entry name" value="CAP_GLY_2"/>
    <property type="match status" value="2"/>
</dbReference>
<evidence type="ECO:0000256" key="5">
    <source>
        <dbReference type="ARBA" id="ARBA00023054"/>
    </source>
</evidence>
<dbReference type="Gene3D" id="1.20.5.340">
    <property type="match status" value="1"/>
</dbReference>
<dbReference type="PANTHER" id="PTHR18916:SF44">
    <property type="entry name" value="CAP-GLY DOMAIN-CONTAINING LINKER PROTEIN 1"/>
    <property type="match status" value="1"/>
</dbReference>
<feature type="compositionally biased region" description="Polar residues" evidence="8">
    <location>
        <begin position="1365"/>
        <end position="1382"/>
    </location>
</feature>
<feature type="region of interest" description="Disordered" evidence="8">
    <location>
        <begin position="1365"/>
        <end position="1384"/>
    </location>
</feature>
<evidence type="ECO:0000256" key="1">
    <source>
        <dbReference type="ARBA" id="ARBA00004245"/>
    </source>
</evidence>
<organism evidence="11 12">
    <name type="scientific">Ictalurus punctatus</name>
    <name type="common">Channel catfish</name>
    <name type="synonym">Silurus punctatus</name>
    <dbReference type="NCBI Taxonomy" id="7998"/>
    <lineage>
        <taxon>Eukaryota</taxon>
        <taxon>Metazoa</taxon>
        <taxon>Chordata</taxon>
        <taxon>Craniata</taxon>
        <taxon>Vertebrata</taxon>
        <taxon>Euteleostomi</taxon>
        <taxon>Actinopterygii</taxon>
        <taxon>Neopterygii</taxon>
        <taxon>Teleostei</taxon>
        <taxon>Ostariophysi</taxon>
        <taxon>Siluriformes</taxon>
        <taxon>Ictaluridae</taxon>
        <taxon>Ictalurus</taxon>
    </lineage>
</organism>
<dbReference type="GO" id="GO:0005938">
    <property type="term" value="C:cell cortex"/>
    <property type="evidence" value="ECO:0007669"/>
    <property type="project" value="TreeGrafter"/>
</dbReference>
<evidence type="ECO:0000256" key="3">
    <source>
        <dbReference type="ARBA" id="ARBA00022701"/>
    </source>
</evidence>